<reference evidence="5" key="1">
    <citation type="submission" date="2019-08" db="EMBL/GenBank/DDBJ databases">
        <authorList>
            <person name="Kucharzyk K."/>
            <person name="Murdoch R.W."/>
            <person name="Higgins S."/>
            <person name="Loffler F."/>
        </authorList>
    </citation>
    <scope>NUCLEOTIDE SEQUENCE</scope>
</reference>
<dbReference type="Gene3D" id="3.30.2320.80">
    <property type="match status" value="1"/>
</dbReference>
<protein>
    <submittedName>
        <fullName evidence="5">Hydrogenase maturation factor HybF</fullName>
    </submittedName>
</protein>
<dbReference type="InterPro" id="IPR000688">
    <property type="entry name" value="HypA/HybF"/>
</dbReference>
<dbReference type="PIRSF" id="PIRSF004761">
    <property type="entry name" value="Hydrgn_mat_HypA"/>
    <property type="match status" value="1"/>
</dbReference>
<evidence type="ECO:0000256" key="2">
    <source>
        <dbReference type="ARBA" id="ARBA00022596"/>
    </source>
</evidence>
<dbReference type="PANTHER" id="PTHR34535">
    <property type="entry name" value="HYDROGENASE MATURATION FACTOR HYPA"/>
    <property type="match status" value="1"/>
</dbReference>
<dbReference type="NCBIfam" id="TIGR00100">
    <property type="entry name" value="hypA"/>
    <property type="match status" value="1"/>
</dbReference>
<dbReference type="Pfam" id="PF01155">
    <property type="entry name" value="HypA"/>
    <property type="match status" value="1"/>
</dbReference>
<dbReference type="AlphaFoldDB" id="A0A644SV23"/>
<evidence type="ECO:0000256" key="3">
    <source>
        <dbReference type="ARBA" id="ARBA00022723"/>
    </source>
</evidence>
<dbReference type="HAMAP" id="MF_00213">
    <property type="entry name" value="HypA_HybF"/>
    <property type="match status" value="1"/>
</dbReference>
<evidence type="ECO:0000256" key="4">
    <source>
        <dbReference type="ARBA" id="ARBA00022833"/>
    </source>
</evidence>
<accession>A0A644SV23</accession>
<evidence type="ECO:0000313" key="5">
    <source>
        <dbReference type="EMBL" id="MPL58550.1"/>
    </source>
</evidence>
<name>A0A644SV23_9ZZZZ</name>
<dbReference type="InterPro" id="IPR020538">
    <property type="entry name" value="Hydgase_Ni_incorp_HypA/HybF_CS"/>
</dbReference>
<organism evidence="5">
    <name type="scientific">bioreactor metagenome</name>
    <dbReference type="NCBI Taxonomy" id="1076179"/>
    <lineage>
        <taxon>unclassified sequences</taxon>
        <taxon>metagenomes</taxon>
        <taxon>ecological metagenomes</taxon>
    </lineage>
</organism>
<dbReference type="GO" id="GO:0008270">
    <property type="term" value="F:zinc ion binding"/>
    <property type="evidence" value="ECO:0007669"/>
    <property type="project" value="TreeGrafter"/>
</dbReference>
<evidence type="ECO:0000256" key="1">
    <source>
        <dbReference type="ARBA" id="ARBA00010748"/>
    </source>
</evidence>
<keyword evidence="2" id="KW-0533">Nickel</keyword>
<proteinExistence type="inferred from homology"/>
<dbReference type="GO" id="GO:0016151">
    <property type="term" value="F:nickel cation binding"/>
    <property type="evidence" value="ECO:0007669"/>
    <property type="project" value="InterPro"/>
</dbReference>
<comment type="caution">
    <text evidence="5">The sequence shown here is derived from an EMBL/GenBank/DDBJ whole genome shotgun (WGS) entry which is preliminary data.</text>
</comment>
<dbReference type="GO" id="GO:0051604">
    <property type="term" value="P:protein maturation"/>
    <property type="evidence" value="ECO:0007669"/>
    <property type="project" value="InterPro"/>
</dbReference>
<comment type="similarity">
    <text evidence="1">Belongs to the HypA/HybF family.</text>
</comment>
<keyword evidence="3" id="KW-0479">Metal-binding</keyword>
<keyword evidence="4" id="KW-0862">Zinc</keyword>
<sequence>MHEMALAQGILDVALKTAAQHGAVKIGRIKLQVGKMTHVEPDSLLFCFEALAVGSIAEGANVEIEIKPLIGLCRDCGKEFSVSGYYFICPECQSASVEIISGRELTVEHLEVE</sequence>
<dbReference type="PROSITE" id="PS01249">
    <property type="entry name" value="HYPA"/>
    <property type="match status" value="1"/>
</dbReference>
<gene>
    <name evidence="5" type="primary">hybF_2</name>
    <name evidence="5" type="ORF">SDC9_04084</name>
</gene>
<dbReference type="PANTHER" id="PTHR34535:SF3">
    <property type="entry name" value="HYDROGENASE MATURATION FACTOR HYPA"/>
    <property type="match status" value="1"/>
</dbReference>
<dbReference type="EMBL" id="VSSQ01000007">
    <property type="protein sequence ID" value="MPL58550.1"/>
    <property type="molecule type" value="Genomic_DNA"/>
</dbReference>